<evidence type="ECO:0000256" key="1">
    <source>
        <dbReference type="SAM" id="Phobius"/>
    </source>
</evidence>
<evidence type="ECO:0000313" key="3">
    <source>
        <dbReference type="EMBL" id="KAK7239706.1"/>
    </source>
</evidence>
<comment type="caution">
    <text evidence="2">The sequence shown here is derived from an EMBL/GenBank/DDBJ whole genome shotgun (WGS) entry which is preliminary data.</text>
</comment>
<sequence length="75" mass="8108">MTAGVVSLIVPGLVLVLSTEFDLSSLAALIESLLYDESPVRKEARLLAFFALVGAIGAGRPHSFLIARRSLTRYF</sequence>
<keyword evidence="1" id="KW-0472">Membrane</keyword>
<feature type="transmembrane region" description="Helical" evidence="1">
    <location>
        <begin position="46"/>
        <end position="67"/>
    </location>
</feature>
<protein>
    <submittedName>
        <fullName evidence="2">Uncharacterized protein</fullName>
    </submittedName>
</protein>
<reference evidence="2 4" key="1">
    <citation type="submission" date="2024-01" db="EMBL/GenBank/DDBJ databases">
        <title>The genomes of 5 underutilized Papilionoideae crops provide insights into root nodulation and disease resistanc.</title>
        <authorList>
            <person name="Yuan L."/>
        </authorList>
    </citation>
    <scope>NUCLEOTIDE SEQUENCE [LARGE SCALE GENOMIC DNA]</scope>
    <source>
        <strain evidence="2">ZHUSHIDOU_FW_LH</strain>
        <tissue evidence="2">Leaf</tissue>
    </source>
</reference>
<keyword evidence="1" id="KW-0812">Transmembrane</keyword>
<dbReference type="AlphaFoldDB" id="A0AAN9HNB8"/>
<keyword evidence="1" id="KW-1133">Transmembrane helix</keyword>
<evidence type="ECO:0000313" key="2">
    <source>
        <dbReference type="EMBL" id="KAK7239674.1"/>
    </source>
</evidence>
<accession>A0AAN9HNB8</accession>
<evidence type="ECO:0000313" key="4">
    <source>
        <dbReference type="Proteomes" id="UP001372338"/>
    </source>
</evidence>
<dbReference type="EMBL" id="JAYWIO010000014">
    <property type="protein sequence ID" value="KAK7239674.1"/>
    <property type="molecule type" value="Genomic_DNA"/>
</dbReference>
<dbReference type="EMBL" id="JAYWIO010000014">
    <property type="protein sequence ID" value="KAK7239706.1"/>
    <property type="molecule type" value="Genomic_DNA"/>
</dbReference>
<proteinExistence type="predicted"/>
<name>A0AAN9HNB8_CROPI</name>
<keyword evidence="4" id="KW-1185">Reference proteome</keyword>
<gene>
    <name evidence="2" type="ORF">RIF29_43325</name>
    <name evidence="3" type="ORF">RIF29_43358</name>
</gene>
<dbReference type="Proteomes" id="UP001372338">
    <property type="component" value="Unassembled WGS sequence"/>
</dbReference>
<organism evidence="2 4">
    <name type="scientific">Crotalaria pallida</name>
    <name type="common">Smooth rattlebox</name>
    <name type="synonym">Crotalaria striata</name>
    <dbReference type="NCBI Taxonomy" id="3830"/>
    <lineage>
        <taxon>Eukaryota</taxon>
        <taxon>Viridiplantae</taxon>
        <taxon>Streptophyta</taxon>
        <taxon>Embryophyta</taxon>
        <taxon>Tracheophyta</taxon>
        <taxon>Spermatophyta</taxon>
        <taxon>Magnoliopsida</taxon>
        <taxon>eudicotyledons</taxon>
        <taxon>Gunneridae</taxon>
        <taxon>Pentapetalae</taxon>
        <taxon>rosids</taxon>
        <taxon>fabids</taxon>
        <taxon>Fabales</taxon>
        <taxon>Fabaceae</taxon>
        <taxon>Papilionoideae</taxon>
        <taxon>50 kb inversion clade</taxon>
        <taxon>genistoids sensu lato</taxon>
        <taxon>core genistoids</taxon>
        <taxon>Crotalarieae</taxon>
        <taxon>Crotalaria</taxon>
    </lineage>
</organism>